<evidence type="ECO:0000256" key="5">
    <source>
        <dbReference type="ARBA" id="ARBA00022799"/>
    </source>
</evidence>
<dbReference type="Gene3D" id="1.10.1200.10">
    <property type="entry name" value="ACP-like"/>
    <property type="match status" value="1"/>
</dbReference>
<evidence type="ECO:0000256" key="17">
    <source>
        <dbReference type="ARBA" id="ARBA00023402"/>
    </source>
</evidence>
<dbReference type="InterPro" id="IPR016036">
    <property type="entry name" value="Malonyl_transacylase_ACP-bd"/>
</dbReference>
<evidence type="ECO:0000256" key="28">
    <source>
        <dbReference type="ARBA" id="ARBA00047953"/>
    </source>
</evidence>
<dbReference type="SMART" id="SM00822">
    <property type="entry name" value="PKS_KR"/>
    <property type="match status" value="1"/>
</dbReference>
<protein>
    <submittedName>
        <fullName evidence="54">Fatty acid synthase</fullName>
    </submittedName>
</protein>
<dbReference type="Gene3D" id="3.40.366.10">
    <property type="entry name" value="Malonyl-Coenzyme A Acyl Carrier Protein, domain 2"/>
    <property type="match status" value="1"/>
</dbReference>
<comment type="catalytic activity">
    <reaction evidence="13">
        <text>a (3R)-hydroxyacyl-[ACP] = a (2E)-enoyl-[ACP] + H2O</text>
        <dbReference type="Rhea" id="RHEA:13097"/>
        <dbReference type="Rhea" id="RHEA-COMP:9925"/>
        <dbReference type="Rhea" id="RHEA-COMP:9945"/>
        <dbReference type="ChEBI" id="CHEBI:15377"/>
        <dbReference type="ChEBI" id="CHEBI:78784"/>
        <dbReference type="ChEBI" id="CHEBI:78827"/>
        <dbReference type="EC" id="4.2.1.59"/>
    </reaction>
    <physiologicalReaction direction="left-to-right" evidence="13">
        <dbReference type="Rhea" id="RHEA:13098"/>
    </physiologicalReaction>
</comment>
<sequence length="2421" mass="266945">MSDKSETVTNCDEASLFATPEKGDEVVISGIAGRFPDSDNMTHFQENLFNKVDLVTDDDRRWKLDHPEIPQRTGKINGIGKFDSLFFGVHFKQAHTLDPMCRMLLEHAYEAIIDAGVNPRQLRGSNTGVFIGACFSESEKTWFYEKLQVNGFGITGCSRAMLANRISYWLGSHGPSYTVDSACSSSLFALDHAYRAIRSGQCDAAIVGGANLCLHPYVSLQFSRLGVLASDGKCKSFDADANGYVRSETISVIFLQKAKNAKRIYAKVVHTKTNCDGFKEQGITFPSTVMQSALLQQFYKECRVSPSSLAYVEAHGTGTKVGDPEEVYALEKVFCPGRTTPLRIGSIKSNLGHSEPASGLCSIAKVIIAMQSGYIPPNLNFKRPREGVTALEDGRIQVITELTPWDGGYVGVNSFGFGGANAHILLESHSKKKINNGQPEDDLPRLVVVSGRTEEAVTTILNSLESRATDAEYVSLFHSIHLEEIPGHLYRGYTILPPRGLPQDSIRDVQHYPGAKRPVWFVFSGMGSQWAGMGEALMKIPAFAKAIDKCDAALKPHGVDIINILTNKDPKTFDNILNSFVGIAAVQVGLVDVLTSIGIVADNIIGHSVGELGCAYADGCFTAEQMVLSAYSRGLASIETELIYGSMAAVGLGYEEIKDLCPPDIEVACHNAAESSTISGPAESMKKFVAELQANNIFAREVPCSNIAYHSRYIAAAGPKLLNYLQKVIPDPKPRSQKWLSTSVPRNKWNTTSARLCSAEYHTNNLLSPVLFEETSNLIPTNAITIEIAPHGLLQAILRRSLDENVTNVALTKRGHKDNTQVLLQAVGKLYEVGLHPNLADLYPKIEYPVSNGTPMISPLVRWEHSDDWYVTCYRMQEKITSGERMVEVTLADEDFEWMAGHVIDGRNLFPATGYLVLIWETVGMMRGELYTEVSVVFEDVRFHRATTIPKEGSVELTLMVQKGSGRFEVVEGGTAVVTGLIRAISNPSQERVSDEILCEELDELNATGRDVYKELRLRGYQYAGVFRGIKRTSLSGTKGRIAWMNNWVAFMDNMLQMEILGTDTRGLYVPTGIQKLVIDTKSHWTAIQSMPDDDKEFTVQVDRDLNVTVAGGVEIRGLKAGAIARRKPAGDPVLEKFQFIAHRDRAEMALKDIACIATHIALENHRGFKVKTAELIGEVDNVSPENLTSLLIQEILSDLPLIQADINVVGSQEKFTNDVLPSTITVSELKKLSSDGDALMVISHGVFASKNHEILKQLQAVMVDGGFLLAREPLSIDSAIFATIRREGLDVILEKRTDREFIILLRKQSRLPEISAVIPINNYEFTWLSKLQAALEAEKEKKDSRNRRILLLSEGNFESGLLGLANCLQKEPGGEIVRGLLIQDSRAPKFTLENPFYSEQLRLDLAQNVLCSGKSWGSYRFLPLDPLKIQPVYHTKLTQLVRGDLSSLKWMEGSIQPGSRSDGLIKVHYSSLNFRDIMVSTGKLATEVVGRTRLQQECVIGYEYSGIDLKGHRIMGMIPCGSFSNYCIRDAELAWSVPDDWTLEDAATVPAAYGTAYYALYMNGKMRKGDKVLIHVGTGGVGQAAIRLALCEGCEVFTTVGTPEKREFIKKNFPQIDDNHIGNSRDTSFEQLILGETQGLGVDIVLNSLAEEKLQASVRCLAQGGRFLEIGKFDLVANNNLGMEVFLKEISFYGILVDNLFYFVGRKREELRALFQKGLSAGVIKPISRTVFSMSQTEEAFRYMAAGKHIGKVIMKIRDENPTGKPTLPLALPRYYCLEDSSYLILGGLGGFGLELADWLALRGARKLVLTSRRGINTGYQRMRINVWKGWGVKVVVIVGKDASTHEGCEAILKEAAALGPVDAIFNLAVVLKDGLCENQTVESFEESFKVKAWATKQLDKLSRILCPNLRHFVVFSSVSCGRGNAGQTNYGMANSIMERICESRAAENLPALAIEWGAVGDVGLVAEMQEEHKEIVIGGTLQQRISSCLQELDGFLRQNSTIVSSMVVAEKRAGGANATNIVDTVINIMGLKDLKTVSVHTPLAEIGMDSMMAVEIKQTIEREFEVFMTAQDIRALNFAKLQDLSAKLFEESIKHEKITELATDLGGIKILIRTLGTANLNKDICVPLPTKAEDRRGEVFMLPGIEGTHMVFNSLAPKLRAPTTCLQLPLTIPNVVTIGDMADYFLPHVKERNKDRRDFIIAGYSFGSLVAIELVRRLESEGLHGRLVLIDGAPDYMKAVLNQNLMAETDDQLQSRVLSEIMDILAPSVTATLVEELQNCVNWESKLAAFTKVLPAAKNLDFPTETQQEICSAIYHRIKAILNYDISALSPLETPIILLRPKIHSVRSMPEDYGLKKITQGKIEVHYVEGNHVTMLEDNICATAINGEPIEDAASFKKSIMEDGANLAPIIPASNISRS</sequence>
<evidence type="ECO:0000256" key="29">
    <source>
        <dbReference type="ARBA" id="ARBA00047961"/>
    </source>
</evidence>
<dbReference type="InParanoid" id="A0A6J0BM67"/>
<dbReference type="GO" id="GO:0004316">
    <property type="term" value="F:3-oxoacyl-[acyl-carrier-protein] reductase (NADPH) activity"/>
    <property type="evidence" value="ECO:0007669"/>
    <property type="project" value="UniProtKB-EC"/>
</dbReference>
<evidence type="ECO:0000256" key="20">
    <source>
        <dbReference type="ARBA" id="ARBA00047394"/>
    </source>
</evidence>
<evidence type="ECO:0000256" key="37">
    <source>
        <dbReference type="ARBA" id="ARBA00048691"/>
    </source>
</evidence>
<evidence type="ECO:0000256" key="43">
    <source>
        <dbReference type="ARBA" id="ARBA00049263"/>
    </source>
</evidence>
<keyword evidence="3" id="KW-0597">Phosphoprotein</keyword>
<name>A0A6J0BM67_NEOLC</name>
<evidence type="ECO:0000256" key="15">
    <source>
        <dbReference type="ARBA" id="ARBA00023399"/>
    </source>
</evidence>
<dbReference type="CDD" id="cd08954">
    <property type="entry name" value="KR_1_FAS_SDR_x"/>
    <property type="match status" value="1"/>
</dbReference>
<evidence type="ECO:0000313" key="53">
    <source>
        <dbReference type="Proteomes" id="UP000829291"/>
    </source>
</evidence>
<evidence type="ECO:0000256" key="11">
    <source>
        <dbReference type="ARBA" id="ARBA00023373"/>
    </source>
</evidence>
<comment type="catalytic activity">
    <reaction evidence="26">
        <text>(2E)-hexadecenoyl-[ACP] + NADPH + H(+) = hexadecanoyl-[ACP] + NADP(+)</text>
        <dbReference type="Rhea" id="RHEA:41912"/>
        <dbReference type="Rhea" id="RHEA-COMP:9651"/>
        <dbReference type="Rhea" id="RHEA-COMP:9652"/>
        <dbReference type="ChEBI" id="CHEBI:15378"/>
        <dbReference type="ChEBI" id="CHEBI:57783"/>
        <dbReference type="ChEBI" id="CHEBI:58349"/>
        <dbReference type="ChEBI" id="CHEBI:78481"/>
        <dbReference type="ChEBI" id="CHEBI:78483"/>
    </reaction>
    <physiologicalReaction direction="left-to-right" evidence="26">
        <dbReference type="Rhea" id="RHEA:41913"/>
    </physiologicalReaction>
</comment>
<dbReference type="InterPro" id="IPR014043">
    <property type="entry name" value="Acyl_transferase_dom"/>
</dbReference>
<dbReference type="UniPathway" id="UPA00094"/>
<comment type="catalytic activity">
    <reaction evidence="32">
        <text>tetradecanoyl-[ACP] + H2O = tetradecanoate + holo-[ACP] + H(+)</text>
        <dbReference type="Rhea" id="RHEA:30123"/>
        <dbReference type="Rhea" id="RHEA-COMP:9648"/>
        <dbReference type="Rhea" id="RHEA-COMP:9685"/>
        <dbReference type="ChEBI" id="CHEBI:15377"/>
        <dbReference type="ChEBI" id="CHEBI:15378"/>
        <dbReference type="ChEBI" id="CHEBI:30807"/>
        <dbReference type="ChEBI" id="CHEBI:64479"/>
        <dbReference type="ChEBI" id="CHEBI:78477"/>
        <dbReference type="EC" id="3.1.2.14"/>
    </reaction>
    <physiologicalReaction direction="left-to-right" evidence="32">
        <dbReference type="Rhea" id="RHEA:30124"/>
    </physiologicalReaction>
</comment>
<evidence type="ECO:0000256" key="30">
    <source>
        <dbReference type="ARBA" id="ARBA00048051"/>
    </source>
</evidence>
<evidence type="ECO:0000256" key="4">
    <source>
        <dbReference type="ARBA" id="ARBA00022679"/>
    </source>
</evidence>
<comment type="catalytic activity">
    <reaction evidence="9">
        <text>(3R)-hydroxyoctanoyl-[ACP] = (2E)-octenoyl-[ACP] + H2O</text>
        <dbReference type="Rhea" id="RHEA:41844"/>
        <dbReference type="Rhea" id="RHEA-COMP:9634"/>
        <dbReference type="Rhea" id="RHEA-COMP:9635"/>
        <dbReference type="ChEBI" id="CHEBI:15377"/>
        <dbReference type="ChEBI" id="CHEBI:78461"/>
        <dbReference type="ChEBI" id="CHEBI:78462"/>
    </reaction>
    <physiologicalReaction direction="left-to-right" evidence="9">
        <dbReference type="Rhea" id="RHEA:41845"/>
    </physiologicalReaction>
</comment>
<dbReference type="GO" id="GO:0006633">
    <property type="term" value="P:fatty acid biosynthetic process"/>
    <property type="evidence" value="ECO:0007669"/>
    <property type="project" value="UniProtKB-UniPathway"/>
</dbReference>
<keyword evidence="8" id="KW-0511">Multifunctional enzyme</keyword>
<dbReference type="InterPro" id="IPR013968">
    <property type="entry name" value="PKS_KR"/>
</dbReference>
<evidence type="ECO:0000256" key="46">
    <source>
        <dbReference type="ARBA" id="ARBA00049449"/>
    </source>
</evidence>
<comment type="catalytic activity">
    <reaction evidence="47">
        <text>(2E)-decenoyl-[ACP] + NADPH + H(+) = decanoyl-[ACP] + NADP(+)</text>
        <dbReference type="Rhea" id="RHEA:41864"/>
        <dbReference type="Rhea" id="RHEA-COMP:9639"/>
        <dbReference type="Rhea" id="RHEA-COMP:9640"/>
        <dbReference type="ChEBI" id="CHEBI:15378"/>
        <dbReference type="ChEBI" id="CHEBI:57783"/>
        <dbReference type="ChEBI" id="CHEBI:58349"/>
        <dbReference type="ChEBI" id="CHEBI:78467"/>
        <dbReference type="ChEBI" id="CHEBI:78468"/>
    </reaction>
    <physiologicalReaction direction="left-to-right" evidence="47">
        <dbReference type="Rhea" id="RHEA:41865"/>
    </physiologicalReaction>
</comment>
<evidence type="ECO:0000256" key="47">
    <source>
        <dbReference type="ARBA" id="ARBA00049521"/>
    </source>
</evidence>
<comment type="catalytic activity">
    <reaction evidence="24">
        <text>(2E)-butenoyl-[ACP] + NADPH + H(+) = butanoyl-[ACP] + NADP(+)</text>
        <dbReference type="Rhea" id="RHEA:41812"/>
        <dbReference type="Rhea" id="RHEA-COMP:9627"/>
        <dbReference type="Rhea" id="RHEA-COMP:9628"/>
        <dbReference type="ChEBI" id="CHEBI:15378"/>
        <dbReference type="ChEBI" id="CHEBI:57783"/>
        <dbReference type="ChEBI" id="CHEBI:58349"/>
        <dbReference type="ChEBI" id="CHEBI:78453"/>
        <dbReference type="ChEBI" id="CHEBI:78454"/>
    </reaction>
    <physiologicalReaction direction="left-to-right" evidence="24">
        <dbReference type="Rhea" id="RHEA:41813"/>
    </physiologicalReaction>
</comment>
<dbReference type="Pfam" id="PF02801">
    <property type="entry name" value="Ketoacyl-synt_C"/>
    <property type="match status" value="1"/>
</dbReference>
<dbReference type="Gene3D" id="3.40.50.1820">
    <property type="entry name" value="alpha/beta hydrolase"/>
    <property type="match status" value="1"/>
</dbReference>
<gene>
    <name evidence="54" type="primary">LOC107221350</name>
</gene>
<dbReference type="InterPro" id="IPR057326">
    <property type="entry name" value="KR_dom"/>
</dbReference>
<comment type="catalytic activity">
    <reaction evidence="27">
        <text>(2E)-hexenoyl-[ACP] + NADPH + H(+) = hexanoyl-[ACP] + NADP(+)</text>
        <dbReference type="Rhea" id="RHEA:41832"/>
        <dbReference type="Rhea" id="RHEA-COMP:9631"/>
        <dbReference type="Rhea" id="RHEA-COMP:9632"/>
        <dbReference type="ChEBI" id="CHEBI:15378"/>
        <dbReference type="ChEBI" id="CHEBI:57783"/>
        <dbReference type="ChEBI" id="CHEBI:58349"/>
        <dbReference type="ChEBI" id="CHEBI:78458"/>
        <dbReference type="ChEBI" id="CHEBI:78459"/>
    </reaction>
    <physiologicalReaction direction="left-to-right" evidence="27">
        <dbReference type="Rhea" id="RHEA:41833"/>
    </physiologicalReaction>
</comment>
<comment type="catalytic activity">
    <reaction evidence="34">
        <text>a fatty acyl-[ACP] + malonyl-[ACP] + H(+) = a 3-oxoacyl-[ACP] + holo-[ACP] + CO2</text>
        <dbReference type="Rhea" id="RHEA:22836"/>
        <dbReference type="Rhea" id="RHEA-COMP:9623"/>
        <dbReference type="Rhea" id="RHEA-COMP:9685"/>
        <dbReference type="Rhea" id="RHEA-COMP:9916"/>
        <dbReference type="Rhea" id="RHEA-COMP:14125"/>
        <dbReference type="ChEBI" id="CHEBI:15378"/>
        <dbReference type="ChEBI" id="CHEBI:16526"/>
        <dbReference type="ChEBI" id="CHEBI:64479"/>
        <dbReference type="ChEBI" id="CHEBI:78449"/>
        <dbReference type="ChEBI" id="CHEBI:78776"/>
        <dbReference type="ChEBI" id="CHEBI:138651"/>
        <dbReference type="EC" id="2.3.1.41"/>
    </reaction>
    <physiologicalReaction direction="left-to-right" evidence="34">
        <dbReference type="Rhea" id="RHEA:22837"/>
    </physiologicalReaction>
</comment>
<evidence type="ECO:0000256" key="34">
    <source>
        <dbReference type="ARBA" id="ARBA00048506"/>
    </source>
</evidence>
<comment type="catalytic activity">
    <reaction evidence="25">
        <text>dodecanoyl-[ACP] + malonyl-[ACP] + H(+) = 3-oxotetradecanoyl-[ACP] + holo-[ACP] + CO2</text>
        <dbReference type="Rhea" id="RHEA:41884"/>
        <dbReference type="Rhea" id="RHEA-COMP:9623"/>
        <dbReference type="Rhea" id="RHEA-COMP:9644"/>
        <dbReference type="Rhea" id="RHEA-COMP:9645"/>
        <dbReference type="Rhea" id="RHEA-COMP:9685"/>
        <dbReference type="ChEBI" id="CHEBI:15378"/>
        <dbReference type="ChEBI" id="CHEBI:16526"/>
        <dbReference type="ChEBI" id="CHEBI:64479"/>
        <dbReference type="ChEBI" id="CHEBI:65264"/>
        <dbReference type="ChEBI" id="CHEBI:78449"/>
        <dbReference type="ChEBI" id="CHEBI:78473"/>
    </reaction>
    <physiologicalReaction direction="left-to-right" evidence="25">
        <dbReference type="Rhea" id="RHEA:41885"/>
    </physiologicalReaction>
</comment>
<dbReference type="InterPro" id="IPR050091">
    <property type="entry name" value="PKS_NRPS_Biosynth_Enz"/>
</dbReference>
<evidence type="ECO:0000256" key="35">
    <source>
        <dbReference type="ARBA" id="ARBA00048571"/>
    </source>
</evidence>
<comment type="catalytic activity">
    <reaction evidence="35">
        <text>3-oxohexanoyl-[ACP] + NADPH + H(+) = (3R)-hydroxyhexanoyl-[ACP] + NADP(+)</text>
        <dbReference type="Rhea" id="RHEA:41824"/>
        <dbReference type="Rhea" id="RHEA-COMP:9629"/>
        <dbReference type="Rhea" id="RHEA-COMP:9630"/>
        <dbReference type="ChEBI" id="CHEBI:15378"/>
        <dbReference type="ChEBI" id="CHEBI:57783"/>
        <dbReference type="ChEBI" id="CHEBI:58349"/>
        <dbReference type="ChEBI" id="CHEBI:78456"/>
        <dbReference type="ChEBI" id="CHEBI:78457"/>
    </reaction>
    <physiologicalReaction direction="left-to-right" evidence="35">
        <dbReference type="Rhea" id="RHEA:41825"/>
    </physiologicalReaction>
</comment>
<evidence type="ECO:0000256" key="40">
    <source>
        <dbReference type="ARBA" id="ARBA00049019"/>
    </source>
</evidence>
<comment type="catalytic activity">
    <reaction evidence="33">
        <text>(2E)-octenoyl-[ACP] + NADPH + H(+) = octanoyl-[ACP] + NADP(+)</text>
        <dbReference type="Rhea" id="RHEA:41848"/>
        <dbReference type="Rhea" id="RHEA-COMP:9635"/>
        <dbReference type="Rhea" id="RHEA-COMP:9636"/>
        <dbReference type="ChEBI" id="CHEBI:15378"/>
        <dbReference type="ChEBI" id="CHEBI:57783"/>
        <dbReference type="ChEBI" id="CHEBI:58349"/>
        <dbReference type="ChEBI" id="CHEBI:78462"/>
        <dbReference type="ChEBI" id="CHEBI:78463"/>
    </reaction>
    <physiologicalReaction direction="left-to-right" evidence="33">
        <dbReference type="Rhea" id="RHEA:41849"/>
    </physiologicalReaction>
</comment>
<feature type="active site" description="Proton donor; for dehydratase activity" evidence="49">
    <location>
        <position position="1053"/>
    </location>
</feature>
<evidence type="ECO:0000256" key="21">
    <source>
        <dbReference type="ARBA" id="ARBA00047400"/>
    </source>
</evidence>
<dbReference type="InterPro" id="IPR036291">
    <property type="entry name" value="NAD(P)-bd_dom_sf"/>
</dbReference>
<comment type="catalytic activity">
    <reaction evidence="37">
        <text>holo-[ACP] + acetyl-CoA = acetyl-[ACP] + CoA</text>
        <dbReference type="Rhea" id="RHEA:41788"/>
        <dbReference type="Rhea" id="RHEA-COMP:9621"/>
        <dbReference type="Rhea" id="RHEA-COMP:9685"/>
        <dbReference type="ChEBI" id="CHEBI:57287"/>
        <dbReference type="ChEBI" id="CHEBI:57288"/>
        <dbReference type="ChEBI" id="CHEBI:64479"/>
        <dbReference type="ChEBI" id="CHEBI:78446"/>
        <dbReference type="EC" id="2.3.1.38"/>
    </reaction>
    <physiologicalReaction direction="left-to-right" evidence="37">
        <dbReference type="Rhea" id="RHEA:41789"/>
    </physiologicalReaction>
</comment>
<dbReference type="Gene3D" id="3.10.129.110">
    <property type="entry name" value="Polyketide synthase dehydratase"/>
    <property type="match status" value="1"/>
</dbReference>
<dbReference type="InterPro" id="IPR049900">
    <property type="entry name" value="PKS_mFAS_DH"/>
</dbReference>
<proteinExistence type="predicted"/>
<comment type="catalytic activity">
    <reaction evidence="22">
        <text>3-oxodecanoyl-[ACP] + NADPH + H(+) = (3R)-hydroxydecanoyl-[ACP] + NADP(+)</text>
        <dbReference type="Rhea" id="RHEA:41856"/>
        <dbReference type="Rhea" id="RHEA-COMP:9637"/>
        <dbReference type="Rhea" id="RHEA-COMP:9638"/>
        <dbReference type="ChEBI" id="CHEBI:15378"/>
        <dbReference type="ChEBI" id="CHEBI:57783"/>
        <dbReference type="ChEBI" id="CHEBI:58349"/>
        <dbReference type="ChEBI" id="CHEBI:78464"/>
        <dbReference type="ChEBI" id="CHEBI:78466"/>
    </reaction>
    <physiologicalReaction direction="left-to-right" evidence="22">
        <dbReference type="Rhea" id="RHEA:41857"/>
    </physiologicalReaction>
</comment>
<dbReference type="InterPro" id="IPR029058">
    <property type="entry name" value="AB_hydrolase_fold"/>
</dbReference>
<dbReference type="Gene3D" id="3.90.180.10">
    <property type="entry name" value="Medium-chain alcohol dehydrogenases, catalytic domain"/>
    <property type="match status" value="1"/>
</dbReference>
<comment type="catalytic activity">
    <reaction evidence="38">
        <text>hexadecanoyl-[ACP] + H2O = hexadecanoate + holo-[ACP] + H(+)</text>
        <dbReference type="Rhea" id="RHEA:41932"/>
        <dbReference type="Rhea" id="RHEA-COMP:9652"/>
        <dbReference type="Rhea" id="RHEA-COMP:9685"/>
        <dbReference type="ChEBI" id="CHEBI:7896"/>
        <dbReference type="ChEBI" id="CHEBI:15377"/>
        <dbReference type="ChEBI" id="CHEBI:15378"/>
        <dbReference type="ChEBI" id="CHEBI:64479"/>
        <dbReference type="ChEBI" id="CHEBI:78483"/>
        <dbReference type="EC" id="3.1.2.14"/>
    </reaction>
    <physiologicalReaction direction="left-to-right" evidence="38">
        <dbReference type="Rhea" id="RHEA:41933"/>
    </physiologicalReaction>
</comment>
<dbReference type="Gene3D" id="3.40.47.10">
    <property type="match status" value="1"/>
</dbReference>
<evidence type="ECO:0000256" key="25">
    <source>
        <dbReference type="ARBA" id="ARBA00047578"/>
    </source>
</evidence>
<comment type="catalytic activity">
    <reaction evidence="14">
        <text>(3R)-hydroxytetradecanoyl-[ACP] = (2E)-tetradecenoyl-[ACP] + H2O</text>
        <dbReference type="Rhea" id="RHEA:41892"/>
        <dbReference type="Rhea" id="RHEA-COMP:9646"/>
        <dbReference type="Rhea" id="RHEA-COMP:9647"/>
        <dbReference type="ChEBI" id="CHEBI:15377"/>
        <dbReference type="ChEBI" id="CHEBI:78474"/>
        <dbReference type="ChEBI" id="CHEBI:78475"/>
    </reaction>
    <physiologicalReaction direction="left-to-right" evidence="14">
        <dbReference type="Rhea" id="RHEA:41893"/>
    </physiologicalReaction>
</comment>
<comment type="catalytic activity">
    <reaction evidence="42">
        <text>(2E)-tetradecenoyl-[ACP] + NADPH + H(+) = tetradecanoyl-[ACP] + NADP(+)</text>
        <dbReference type="Rhea" id="RHEA:41896"/>
        <dbReference type="Rhea" id="RHEA-COMP:9647"/>
        <dbReference type="Rhea" id="RHEA-COMP:9648"/>
        <dbReference type="ChEBI" id="CHEBI:15378"/>
        <dbReference type="ChEBI" id="CHEBI:57783"/>
        <dbReference type="ChEBI" id="CHEBI:58349"/>
        <dbReference type="ChEBI" id="CHEBI:78475"/>
        <dbReference type="ChEBI" id="CHEBI:78477"/>
    </reaction>
    <physiologicalReaction direction="left-to-right" evidence="42">
        <dbReference type="Rhea" id="RHEA:41897"/>
    </physiologicalReaction>
</comment>
<dbReference type="Gene3D" id="3.40.50.720">
    <property type="entry name" value="NAD(P)-binding Rossmann-like Domain"/>
    <property type="match status" value="1"/>
</dbReference>
<keyword evidence="2" id="KW-0596">Phosphopantetheine</keyword>
<comment type="catalytic activity">
    <reaction evidence="30">
        <text>hexadecanoyl-[ACP] + malonyl-[ACP] + H(+) = 3-oxooctadecanoyl-[ACP] + holo-[ACP] + CO2</text>
        <dbReference type="Rhea" id="RHEA:41916"/>
        <dbReference type="Rhea" id="RHEA-COMP:9623"/>
        <dbReference type="Rhea" id="RHEA-COMP:9652"/>
        <dbReference type="Rhea" id="RHEA-COMP:9653"/>
        <dbReference type="Rhea" id="RHEA-COMP:9685"/>
        <dbReference type="ChEBI" id="CHEBI:15378"/>
        <dbReference type="ChEBI" id="CHEBI:16526"/>
        <dbReference type="ChEBI" id="CHEBI:64479"/>
        <dbReference type="ChEBI" id="CHEBI:78449"/>
        <dbReference type="ChEBI" id="CHEBI:78483"/>
        <dbReference type="ChEBI" id="CHEBI:78487"/>
    </reaction>
    <physiologicalReaction direction="left-to-right" evidence="30">
        <dbReference type="Rhea" id="RHEA:41917"/>
    </physiologicalReaction>
</comment>
<evidence type="ECO:0000256" key="10">
    <source>
        <dbReference type="ARBA" id="ARBA00023351"/>
    </source>
</evidence>
<dbReference type="InterPro" id="IPR014031">
    <property type="entry name" value="Ketoacyl_synth_C"/>
</dbReference>
<evidence type="ECO:0000256" key="42">
    <source>
        <dbReference type="ARBA" id="ARBA00049171"/>
    </source>
</evidence>
<dbReference type="SMART" id="SM00823">
    <property type="entry name" value="PKS_PP"/>
    <property type="match status" value="1"/>
</dbReference>
<dbReference type="InterPro" id="IPR009081">
    <property type="entry name" value="PP-bd_ACP"/>
</dbReference>
<comment type="catalytic activity">
    <reaction evidence="20">
        <text>hexanoyl-[ACP] + malonyl-[ACP] + H(+) = 3-oxooctanoyl-[ACP] + holo-[ACP] + CO2</text>
        <dbReference type="Rhea" id="RHEA:41836"/>
        <dbReference type="Rhea" id="RHEA-COMP:9623"/>
        <dbReference type="Rhea" id="RHEA-COMP:9632"/>
        <dbReference type="Rhea" id="RHEA-COMP:9633"/>
        <dbReference type="Rhea" id="RHEA-COMP:9685"/>
        <dbReference type="ChEBI" id="CHEBI:15378"/>
        <dbReference type="ChEBI" id="CHEBI:16526"/>
        <dbReference type="ChEBI" id="CHEBI:64479"/>
        <dbReference type="ChEBI" id="CHEBI:78449"/>
        <dbReference type="ChEBI" id="CHEBI:78459"/>
        <dbReference type="ChEBI" id="CHEBI:78460"/>
    </reaction>
    <physiologicalReaction direction="left-to-right" evidence="20">
        <dbReference type="Rhea" id="RHEA:41837"/>
    </physiologicalReaction>
</comment>
<evidence type="ECO:0000256" key="39">
    <source>
        <dbReference type="ARBA" id="ARBA00048935"/>
    </source>
</evidence>
<dbReference type="Pfam" id="PF13602">
    <property type="entry name" value="ADH_zinc_N_2"/>
    <property type="match status" value="1"/>
</dbReference>
<dbReference type="SMART" id="SM00829">
    <property type="entry name" value="PKS_ER"/>
    <property type="match status" value="1"/>
</dbReference>
<evidence type="ECO:0000256" key="18">
    <source>
        <dbReference type="ARBA" id="ARBA00023442"/>
    </source>
</evidence>
<keyword evidence="4" id="KW-0808">Transferase</keyword>
<dbReference type="GeneID" id="107221350"/>
<feature type="region of interest" description="C-terminal hotdog fold" evidence="49">
    <location>
        <begin position="1003"/>
        <end position="1133"/>
    </location>
</feature>
<keyword evidence="7" id="KW-0007">Acetylation</keyword>
<dbReference type="InterPro" id="IPR020841">
    <property type="entry name" value="PKS_Beta-ketoAc_synthase_dom"/>
</dbReference>
<dbReference type="InterPro" id="IPR001031">
    <property type="entry name" value="Thioesterase"/>
</dbReference>
<evidence type="ECO:0000256" key="24">
    <source>
        <dbReference type="ARBA" id="ARBA00047500"/>
    </source>
</evidence>
<dbReference type="SMART" id="SM00827">
    <property type="entry name" value="PKS_AT"/>
    <property type="match status" value="1"/>
</dbReference>
<dbReference type="KEGG" id="nlo:107221350"/>
<dbReference type="GO" id="GO:0019171">
    <property type="term" value="F:(3R)-hydroxyacyl-[acyl-carrier-protein] dehydratase activity"/>
    <property type="evidence" value="ECO:0007669"/>
    <property type="project" value="UniProtKB-EC"/>
</dbReference>
<comment type="catalytic activity">
    <reaction evidence="23">
        <text>tetradecanoyl-[ACP] + malonyl-[ACP] + H(+) = 3-oxohexadecanoyl-[ACP] + holo-[ACP] + CO2</text>
        <dbReference type="Rhea" id="RHEA:41900"/>
        <dbReference type="Rhea" id="RHEA-COMP:9623"/>
        <dbReference type="Rhea" id="RHEA-COMP:9648"/>
        <dbReference type="Rhea" id="RHEA-COMP:9649"/>
        <dbReference type="Rhea" id="RHEA-COMP:9685"/>
        <dbReference type="ChEBI" id="CHEBI:15378"/>
        <dbReference type="ChEBI" id="CHEBI:16526"/>
        <dbReference type="ChEBI" id="CHEBI:64479"/>
        <dbReference type="ChEBI" id="CHEBI:78449"/>
        <dbReference type="ChEBI" id="CHEBI:78477"/>
        <dbReference type="ChEBI" id="CHEBI:78478"/>
    </reaction>
    <physiologicalReaction direction="left-to-right" evidence="23">
        <dbReference type="Rhea" id="RHEA:41901"/>
    </physiologicalReaction>
</comment>
<dbReference type="Pfam" id="PF21149">
    <property type="entry name" value="FAS_pseudo-KR"/>
    <property type="match status" value="1"/>
</dbReference>
<comment type="catalytic activity">
    <reaction evidence="19">
        <text>3-oxooctadecanoyl-[ACP] + NADPH + H(+) = (3R)-hydroxyoctadecanoyl-[ACP] + NADP(+)</text>
        <dbReference type="Rhea" id="RHEA:41920"/>
        <dbReference type="Rhea" id="RHEA-COMP:9653"/>
        <dbReference type="Rhea" id="RHEA-COMP:9654"/>
        <dbReference type="ChEBI" id="CHEBI:15378"/>
        <dbReference type="ChEBI" id="CHEBI:57783"/>
        <dbReference type="ChEBI" id="CHEBI:58349"/>
        <dbReference type="ChEBI" id="CHEBI:78487"/>
        <dbReference type="ChEBI" id="CHEBI:78488"/>
    </reaction>
    <physiologicalReaction direction="left-to-right" evidence="19">
        <dbReference type="Rhea" id="RHEA:41921"/>
    </physiologicalReaction>
</comment>
<feature type="domain" description="Ketosynthase family 3 (KS3)" evidence="51">
    <location>
        <begin position="23"/>
        <end position="428"/>
    </location>
</feature>
<dbReference type="SUPFAM" id="SSF50129">
    <property type="entry name" value="GroES-like"/>
    <property type="match status" value="1"/>
</dbReference>
<accession>A0A6J0BM67</accession>
<comment type="catalytic activity">
    <reaction evidence="17">
        <text>(3R)-hydroxybutanoyl-[ACP] = (2E)-butenoyl-[ACP] + H2O</text>
        <dbReference type="Rhea" id="RHEA:41808"/>
        <dbReference type="Rhea" id="RHEA-COMP:9626"/>
        <dbReference type="Rhea" id="RHEA-COMP:9627"/>
        <dbReference type="ChEBI" id="CHEBI:15377"/>
        <dbReference type="ChEBI" id="CHEBI:78451"/>
        <dbReference type="ChEBI" id="CHEBI:78453"/>
    </reaction>
    <physiologicalReaction direction="left-to-right" evidence="17">
        <dbReference type="Rhea" id="RHEA:41809"/>
    </physiologicalReaction>
</comment>
<comment type="catalytic activity">
    <reaction evidence="46">
        <text>butanoyl-[ACP] + malonyl-[ACP] + H(+) = 3-oxohexanoyl-[ACP] + holo-[ACP] + CO2</text>
        <dbReference type="Rhea" id="RHEA:41820"/>
        <dbReference type="Rhea" id="RHEA-COMP:9623"/>
        <dbReference type="Rhea" id="RHEA-COMP:9628"/>
        <dbReference type="Rhea" id="RHEA-COMP:9629"/>
        <dbReference type="Rhea" id="RHEA-COMP:9685"/>
        <dbReference type="ChEBI" id="CHEBI:15378"/>
        <dbReference type="ChEBI" id="CHEBI:16526"/>
        <dbReference type="ChEBI" id="CHEBI:64479"/>
        <dbReference type="ChEBI" id="CHEBI:78449"/>
        <dbReference type="ChEBI" id="CHEBI:78454"/>
        <dbReference type="ChEBI" id="CHEBI:78456"/>
    </reaction>
    <physiologicalReaction direction="left-to-right" evidence="46">
        <dbReference type="Rhea" id="RHEA:41821"/>
    </physiologicalReaction>
</comment>
<comment type="function">
    <text evidence="18">Fatty acid synthetase is a multifunctional enzyme that catalyzes the de novo biosynthesis of long-chain saturated fatty acids starting from acetyl-CoA and malonyl-CoA in the presence of NADPH. This multifunctional protein contains 7 catalytic activities and a site for the binding of the prosthetic group 4'-phosphopantetheine of the acyl carrier protein ([ACP]) domain.</text>
</comment>
<feature type="domain" description="PKS/mFAS DH" evidence="52">
    <location>
        <begin position="865"/>
        <end position="1133"/>
    </location>
</feature>
<comment type="catalytic activity">
    <reaction evidence="44">
        <text>3-oxohexadecanoyl-[ACP] + NADPH + H(+) = (3R)-hydroxyhexadecanoyl-[ACP] + NADP(+)</text>
        <dbReference type="Rhea" id="RHEA:41904"/>
        <dbReference type="Rhea" id="RHEA-COMP:9649"/>
        <dbReference type="Rhea" id="RHEA-COMP:9650"/>
        <dbReference type="ChEBI" id="CHEBI:15378"/>
        <dbReference type="ChEBI" id="CHEBI:57783"/>
        <dbReference type="ChEBI" id="CHEBI:58349"/>
        <dbReference type="ChEBI" id="CHEBI:78478"/>
        <dbReference type="ChEBI" id="CHEBI:78480"/>
    </reaction>
    <physiologicalReaction direction="left-to-right" evidence="44">
        <dbReference type="Rhea" id="RHEA:41905"/>
    </physiologicalReaction>
</comment>
<dbReference type="InterPro" id="IPR020807">
    <property type="entry name" value="PKS_DH"/>
</dbReference>
<evidence type="ECO:0000256" key="23">
    <source>
        <dbReference type="ARBA" id="ARBA00047451"/>
    </source>
</evidence>
<comment type="catalytic activity">
    <reaction evidence="11">
        <text>(3R)-hydroxyhexanoyl-[ACP] = (2E)-hexenoyl-[ACP] + H2O</text>
        <dbReference type="Rhea" id="RHEA:41828"/>
        <dbReference type="Rhea" id="RHEA-COMP:9630"/>
        <dbReference type="Rhea" id="RHEA-COMP:9631"/>
        <dbReference type="ChEBI" id="CHEBI:15377"/>
        <dbReference type="ChEBI" id="CHEBI:78457"/>
        <dbReference type="ChEBI" id="CHEBI:78458"/>
    </reaction>
    <physiologicalReaction direction="left-to-right" evidence="11">
        <dbReference type="Rhea" id="RHEA:41829"/>
    </physiologicalReaction>
</comment>
<feature type="active site" description="Proton acceptor; for dehydratase activity" evidence="49">
    <location>
        <position position="902"/>
    </location>
</feature>
<comment type="catalytic activity">
    <reaction evidence="28">
        <text>3-oxobutanoyl-[ACP] + NADPH + H(+) = (3R)-hydroxybutanoyl-[ACP] + NADP(+)</text>
        <dbReference type="Rhea" id="RHEA:41804"/>
        <dbReference type="Rhea" id="RHEA-COMP:9625"/>
        <dbReference type="Rhea" id="RHEA-COMP:9626"/>
        <dbReference type="ChEBI" id="CHEBI:15378"/>
        <dbReference type="ChEBI" id="CHEBI:57783"/>
        <dbReference type="ChEBI" id="CHEBI:58349"/>
        <dbReference type="ChEBI" id="CHEBI:78450"/>
        <dbReference type="ChEBI" id="CHEBI:78451"/>
    </reaction>
    <physiologicalReaction direction="left-to-right" evidence="28">
        <dbReference type="Rhea" id="RHEA:41805"/>
    </physiologicalReaction>
</comment>
<evidence type="ECO:0000256" key="22">
    <source>
        <dbReference type="ARBA" id="ARBA00047440"/>
    </source>
</evidence>
<dbReference type="Pfam" id="PF00550">
    <property type="entry name" value="PP-binding"/>
    <property type="match status" value="1"/>
</dbReference>
<comment type="catalytic activity">
    <reaction evidence="48">
        <text>octanoyl-[ACP] + malonyl-[ACP] + H(+) = 3-oxodecanoyl-[ACP] + holo-[ACP] + CO2</text>
        <dbReference type="Rhea" id="RHEA:41852"/>
        <dbReference type="Rhea" id="RHEA-COMP:9623"/>
        <dbReference type="Rhea" id="RHEA-COMP:9636"/>
        <dbReference type="Rhea" id="RHEA-COMP:9637"/>
        <dbReference type="Rhea" id="RHEA-COMP:9685"/>
        <dbReference type="ChEBI" id="CHEBI:15378"/>
        <dbReference type="ChEBI" id="CHEBI:16526"/>
        <dbReference type="ChEBI" id="CHEBI:64479"/>
        <dbReference type="ChEBI" id="CHEBI:78449"/>
        <dbReference type="ChEBI" id="CHEBI:78463"/>
        <dbReference type="ChEBI" id="CHEBI:78464"/>
    </reaction>
    <physiologicalReaction direction="left-to-right" evidence="48">
        <dbReference type="Rhea" id="RHEA:41853"/>
    </physiologicalReaction>
</comment>
<dbReference type="InterPro" id="IPR016039">
    <property type="entry name" value="Thiolase-like"/>
</dbReference>
<feature type="domain" description="Carrier" evidence="50">
    <location>
        <begin position="2018"/>
        <end position="2094"/>
    </location>
</feature>
<evidence type="ECO:0000256" key="31">
    <source>
        <dbReference type="ARBA" id="ARBA00048281"/>
    </source>
</evidence>
<comment type="catalytic activity">
    <reaction evidence="40">
        <text>(2E)-octadecenoyl-[ACP] + NADPH + H(+) = octadecanoyl-[ACP] + NADP(+)</text>
        <dbReference type="Rhea" id="RHEA:41928"/>
        <dbReference type="Rhea" id="RHEA-COMP:9655"/>
        <dbReference type="Rhea" id="RHEA-COMP:9656"/>
        <dbReference type="ChEBI" id="CHEBI:15378"/>
        <dbReference type="ChEBI" id="CHEBI:57783"/>
        <dbReference type="ChEBI" id="CHEBI:58349"/>
        <dbReference type="ChEBI" id="CHEBI:78489"/>
        <dbReference type="ChEBI" id="CHEBI:78495"/>
    </reaction>
    <physiologicalReaction direction="left-to-right" evidence="40">
        <dbReference type="Rhea" id="RHEA:41929"/>
    </physiologicalReaction>
</comment>
<dbReference type="FunCoup" id="A0A6J0BM67">
    <property type="interactions" value="50"/>
</dbReference>
<dbReference type="Pfam" id="PF00109">
    <property type="entry name" value="ketoacyl-synt"/>
    <property type="match status" value="1"/>
</dbReference>
<evidence type="ECO:0000256" key="14">
    <source>
        <dbReference type="ARBA" id="ARBA00023398"/>
    </source>
</evidence>
<dbReference type="SUPFAM" id="SSF55048">
    <property type="entry name" value="Probable ACP-binding domain of malonyl-CoA ACP transacylase"/>
    <property type="match status" value="1"/>
</dbReference>
<keyword evidence="5" id="KW-0702">S-nitrosylation</keyword>
<dbReference type="RefSeq" id="XP_015515781.2">
    <property type="nucleotide sequence ID" value="XM_015660295.2"/>
</dbReference>
<dbReference type="PROSITE" id="PS52019">
    <property type="entry name" value="PKS_MFAS_DH"/>
    <property type="match status" value="1"/>
</dbReference>
<dbReference type="PANTHER" id="PTHR43775">
    <property type="entry name" value="FATTY ACID SYNTHASE"/>
    <property type="match status" value="1"/>
</dbReference>
<evidence type="ECO:0000256" key="2">
    <source>
        <dbReference type="ARBA" id="ARBA00022450"/>
    </source>
</evidence>
<comment type="pathway">
    <text evidence="1">Lipid metabolism.</text>
</comment>
<evidence type="ECO:0000256" key="45">
    <source>
        <dbReference type="ARBA" id="ARBA00049422"/>
    </source>
</evidence>
<evidence type="ECO:0000256" key="44">
    <source>
        <dbReference type="ARBA" id="ARBA00049414"/>
    </source>
</evidence>
<comment type="catalytic activity">
    <reaction evidence="29">
        <text>acetyl-[ACP] + malonyl-[ACP] + H(+) = 3-oxobutanoyl-[ACP] + holo-[ACP] + CO2</text>
        <dbReference type="Rhea" id="RHEA:41800"/>
        <dbReference type="Rhea" id="RHEA-COMP:9621"/>
        <dbReference type="Rhea" id="RHEA-COMP:9623"/>
        <dbReference type="Rhea" id="RHEA-COMP:9625"/>
        <dbReference type="Rhea" id="RHEA-COMP:9685"/>
        <dbReference type="ChEBI" id="CHEBI:15378"/>
        <dbReference type="ChEBI" id="CHEBI:16526"/>
        <dbReference type="ChEBI" id="CHEBI:64479"/>
        <dbReference type="ChEBI" id="CHEBI:78446"/>
        <dbReference type="ChEBI" id="CHEBI:78449"/>
        <dbReference type="ChEBI" id="CHEBI:78450"/>
    </reaction>
    <physiologicalReaction direction="left-to-right" evidence="29">
        <dbReference type="Rhea" id="RHEA:41801"/>
    </physiologicalReaction>
</comment>
<evidence type="ECO:0000256" key="13">
    <source>
        <dbReference type="ARBA" id="ARBA00023394"/>
    </source>
</evidence>
<dbReference type="PANTHER" id="PTHR43775:SF23">
    <property type="entry name" value="FATTY ACID SYNTHASE 3"/>
    <property type="match status" value="1"/>
</dbReference>
<feature type="region of interest" description="N-terminal hotdog fold" evidence="49">
    <location>
        <begin position="865"/>
        <end position="989"/>
    </location>
</feature>
<comment type="catalytic activity">
    <reaction evidence="39">
        <text>3-oxotetradecanoyl-[ACP] + NADPH + H(+) = (3R)-hydroxytetradecanoyl-[ACP] + NADP(+)</text>
        <dbReference type="Rhea" id="RHEA:41888"/>
        <dbReference type="Rhea" id="RHEA-COMP:9645"/>
        <dbReference type="Rhea" id="RHEA-COMP:9646"/>
        <dbReference type="ChEBI" id="CHEBI:15378"/>
        <dbReference type="ChEBI" id="CHEBI:57783"/>
        <dbReference type="ChEBI" id="CHEBI:58349"/>
        <dbReference type="ChEBI" id="CHEBI:78473"/>
        <dbReference type="ChEBI" id="CHEBI:78474"/>
    </reaction>
    <physiologicalReaction direction="left-to-right" evidence="39">
        <dbReference type="Rhea" id="RHEA:41889"/>
    </physiologicalReaction>
</comment>
<comment type="catalytic activity">
    <reaction evidence="36">
        <text>a 2,3-saturated acyl-[ACP] + NADP(+) = a (2E)-enoyl-[ACP] + NADPH + H(+)</text>
        <dbReference type="Rhea" id="RHEA:22564"/>
        <dbReference type="Rhea" id="RHEA-COMP:9925"/>
        <dbReference type="Rhea" id="RHEA-COMP:9926"/>
        <dbReference type="ChEBI" id="CHEBI:15378"/>
        <dbReference type="ChEBI" id="CHEBI:57783"/>
        <dbReference type="ChEBI" id="CHEBI:58349"/>
        <dbReference type="ChEBI" id="CHEBI:78784"/>
        <dbReference type="ChEBI" id="CHEBI:78785"/>
        <dbReference type="EC" id="1.3.1.39"/>
    </reaction>
    <physiologicalReaction direction="right-to-left" evidence="36">
        <dbReference type="Rhea" id="RHEA:22566"/>
    </physiologicalReaction>
</comment>
<evidence type="ECO:0000256" key="38">
    <source>
        <dbReference type="ARBA" id="ARBA00048704"/>
    </source>
</evidence>
<evidence type="ECO:0000256" key="7">
    <source>
        <dbReference type="ARBA" id="ARBA00022990"/>
    </source>
</evidence>
<evidence type="ECO:0000256" key="16">
    <source>
        <dbReference type="ARBA" id="ARBA00023401"/>
    </source>
</evidence>
<dbReference type="Pfam" id="PF08659">
    <property type="entry name" value="KR"/>
    <property type="match status" value="1"/>
</dbReference>
<evidence type="ECO:0000256" key="48">
    <source>
        <dbReference type="ARBA" id="ARBA00049533"/>
    </source>
</evidence>
<evidence type="ECO:0000256" key="32">
    <source>
        <dbReference type="ARBA" id="ARBA00048289"/>
    </source>
</evidence>
<dbReference type="InterPro" id="IPR042104">
    <property type="entry name" value="PKS_dehydratase_sf"/>
</dbReference>
<dbReference type="Pfam" id="PF21089">
    <property type="entry name" value="PKS_DH_N"/>
    <property type="match status" value="1"/>
</dbReference>
<evidence type="ECO:0000256" key="33">
    <source>
        <dbReference type="ARBA" id="ARBA00048420"/>
    </source>
</evidence>
<dbReference type="PROSITE" id="PS00606">
    <property type="entry name" value="KS3_1"/>
    <property type="match status" value="1"/>
</dbReference>
<dbReference type="InterPro" id="IPR049552">
    <property type="entry name" value="PKS_DH_N"/>
</dbReference>
<dbReference type="GO" id="GO:0016297">
    <property type="term" value="F:fatty acyl-[ACP] hydrolase activity"/>
    <property type="evidence" value="ECO:0007669"/>
    <property type="project" value="UniProtKB-EC"/>
</dbReference>
<dbReference type="InterPro" id="IPR020806">
    <property type="entry name" value="PKS_PP-bd"/>
</dbReference>
<dbReference type="SUPFAM" id="SSF51735">
    <property type="entry name" value="NAD(P)-binding Rossmann-fold domains"/>
    <property type="match status" value="2"/>
</dbReference>
<dbReference type="InterPro" id="IPR036736">
    <property type="entry name" value="ACP-like_sf"/>
</dbReference>
<dbReference type="SMART" id="SM00826">
    <property type="entry name" value="PKS_DH"/>
    <property type="match status" value="1"/>
</dbReference>
<evidence type="ECO:0000256" key="6">
    <source>
        <dbReference type="ARBA" id="ARBA00022898"/>
    </source>
</evidence>
<dbReference type="Gene3D" id="3.30.70.3290">
    <property type="match status" value="1"/>
</dbReference>
<dbReference type="SUPFAM" id="SSF53474">
    <property type="entry name" value="alpha/beta-Hydrolases"/>
    <property type="match status" value="1"/>
</dbReference>
<dbReference type="PROSITE" id="PS50075">
    <property type="entry name" value="CARRIER"/>
    <property type="match status" value="1"/>
</dbReference>
<keyword evidence="6" id="KW-0663">Pyridoxal phosphate</keyword>
<comment type="catalytic activity">
    <reaction evidence="43">
        <text>3-oxododecanoyl-[ACP] + NADPH + H(+) = (3R)-hydroxydodecanoyl-[ACP] + NADP(+)</text>
        <dbReference type="Rhea" id="RHEA:41872"/>
        <dbReference type="Rhea" id="RHEA-COMP:9641"/>
        <dbReference type="Rhea" id="RHEA-COMP:9642"/>
        <dbReference type="ChEBI" id="CHEBI:15378"/>
        <dbReference type="ChEBI" id="CHEBI:57783"/>
        <dbReference type="ChEBI" id="CHEBI:58349"/>
        <dbReference type="ChEBI" id="CHEBI:78469"/>
        <dbReference type="ChEBI" id="CHEBI:78470"/>
    </reaction>
    <physiologicalReaction direction="left-to-right" evidence="43">
        <dbReference type="Rhea" id="RHEA:41873"/>
    </physiologicalReaction>
</comment>
<comment type="catalytic activity">
    <reaction evidence="21">
        <text>a (3R)-hydroxyacyl-[ACP] + NADP(+) = a 3-oxoacyl-[ACP] + NADPH + H(+)</text>
        <dbReference type="Rhea" id="RHEA:17397"/>
        <dbReference type="Rhea" id="RHEA-COMP:9916"/>
        <dbReference type="Rhea" id="RHEA-COMP:9945"/>
        <dbReference type="ChEBI" id="CHEBI:15378"/>
        <dbReference type="ChEBI" id="CHEBI:57783"/>
        <dbReference type="ChEBI" id="CHEBI:58349"/>
        <dbReference type="ChEBI" id="CHEBI:78776"/>
        <dbReference type="ChEBI" id="CHEBI:78827"/>
        <dbReference type="EC" id="1.1.1.100"/>
    </reaction>
    <physiologicalReaction direction="right-to-left" evidence="21">
        <dbReference type="Rhea" id="RHEA:17399"/>
    </physiologicalReaction>
</comment>
<dbReference type="OrthoDB" id="329835at2759"/>
<dbReference type="SUPFAM" id="SSF53901">
    <property type="entry name" value="Thiolase-like"/>
    <property type="match status" value="1"/>
</dbReference>
<dbReference type="SMART" id="SM00825">
    <property type="entry name" value="PKS_KS"/>
    <property type="match status" value="1"/>
</dbReference>
<comment type="catalytic activity">
    <reaction evidence="45">
        <text>3-oxooctanoyl-[ACP] + NADPH + H(+) = (3R)-hydroxyoctanoyl-[ACP] + NADP(+)</text>
        <dbReference type="Rhea" id="RHEA:41840"/>
        <dbReference type="Rhea" id="RHEA-COMP:9633"/>
        <dbReference type="Rhea" id="RHEA-COMP:9634"/>
        <dbReference type="ChEBI" id="CHEBI:15378"/>
        <dbReference type="ChEBI" id="CHEBI:57783"/>
        <dbReference type="ChEBI" id="CHEBI:58349"/>
        <dbReference type="ChEBI" id="CHEBI:78460"/>
        <dbReference type="ChEBI" id="CHEBI:78461"/>
    </reaction>
    <physiologicalReaction direction="left-to-right" evidence="45">
        <dbReference type="Rhea" id="RHEA:41841"/>
    </physiologicalReaction>
</comment>
<dbReference type="InterPro" id="IPR014030">
    <property type="entry name" value="Ketoacyl_synth_N"/>
</dbReference>
<dbReference type="InterPro" id="IPR011032">
    <property type="entry name" value="GroES-like_sf"/>
</dbReference>
<dbReference type="SUPFAM" id="SSF52151">
    <property type="entry name" value="FabD/lysophospholipase-like"/>
    <property type="match status" value="1"/>
</dbReference>
<comment type="catalytic activity">
    <reaction evidence="15">
        <text>(3R)-hydroxyoctadecanoyl-[ACP] = (2E)-octadecenoyl-[ACP] + H2O</text>
        <dbReference type="Rhea" id="RHEA:41924"/>
        <dbReference type="Rhea" id="RHEA-COMP:9654"/>
        <dbReference type="Rhea" id="RHEA-COMP:9655"/>
        <dbReference type="ChEBI" id="CHEBI:15377"/>
        <dbReference type="ChEBI" id="CHEBI:78488"/>
        <dbReference type="ChEBI" id="CHEBI:78489"/>
    </reaction>
    <physiologicalReaction direction="left-to-right" evidence="15">
        <dbReference type="Rhea" id="RHEA:41925"/>
    </physiologicalReaction>
</comment>
<dbReference type="Proteomes" id="UP000829291">
    <property type="component" value="Chromosome 2"/>
</dbReference>
<evidence type="ECO:0000256" key="19">
    <source>
        <dbReference type="ARBA" id="ARBA00047300"/>
    </source>
</evidence>
<evidence type="ECO:0000256" key="8">
    <source>
        <dbReference type="ARBA" id="ARBA00023268"/>
    </source>
</evidence>
<dbReference type="InterPro" id="IPR032821">
    <property type="entry name" value="PKS_assoc"/>
</dbReference>
<dbReference type="Pfam" id="PF00698">
    <property type="entry name" value="Acyl_transf_1"/>
    <property type="match status" value="1"/>
</dbReference>
<dbReference type="GO" id="GO:0141148">
    <property type="term" value="F:enoyl-[acyl-carrier-protein] reductase (NADPH) activity"/>
    <property type="evidence" value="ECO:0007669"/>
    <property type="project" value="UniProtKB-EC"/>
</dbReference>
<comment type="catalytic activity">
    <reaction evidence="12">
        <text>(3R)-hydroxydecanoyl-[ACP] = (2E)-decenoyl-[ACP] + H2O</text>
        <dbReference type="Rhea" id="RHEA:41860"/>
        <dbReference type="Rhea" id="RHEA-COMP:9638"/>
        <dbReference type="Rhea" id="RHEA-COMP:9639"/>
        <dbReference type="ChEBI" id="CHEBI:15377"/>
        <dbReference type="ChEBI" id="CHEBI:78466"/>
        <dbReference type="ChEBI" id="CHEBI:78467"/>
    </reaction>
    <physiologicalReaction direction="left-to-right" evidence="12">
        <dbReference type="Rhea" id="RHEA:41861"/>
    </physiologicalReaction>
</comment>
<dbReference type="CDD" id="cd00833">
    <property type="entry name" value="PKS"/>
    <property type="match status" value="1"/>
</dbReference>
<dbReference type="Pfam" id="PF00975">
    <property type="entry name" value="Thioesterase"/>
    <property type="match status" value="1"/>
</dbReference>
<dbReference type="InterPro" id="IPR049391">
    <property type="entry name" value="FAS_pseudo-KR"/>
</dbReference>
<comment type="catalytic activity">
    <reaction evidence="16">
        <text>(3R)-hydroxyhexadecanoyl-[ACP] = (2E)-hexadecenoyl-[ACP] + H2O</text>
        <dbReference type="Rhea" id="RHEA:41908"/>
        <dbReference type="Rhea" id="RHEA-COMP:9650"/>
        <dbReference type="Rhea" id="RHEA-COMP:9651"/>
        <dbReference type="ChEBI" id="CHEBI:15377"/>
        <dbReference type="ChEBI" id="CHEBI:78480"/>
        <dbReference type="ChEBI" id="CHEBI:78481"/>
    </reaction>
    <physiologicalReaction direction="left-to-right" evidence="16">
        <dbReference type="Rhea" id="RHEA:41909"/>
    </physiologicalReaction>
</comment>
<dbReference type="GO" id="GO:0004315">
    <property type="term" value="F:3-oxoacyl-[acyl-carrier-protein] synthase activity"/>
    <property type="evidence" value="ECO:0007669"/>
    <property type="project" value="UniProtKB-EC"/>
</dbReference>
<evidence type="ECO:0000256" key="9">
    <source>
        <dbReference type="ARBA" id="ARBA00023332"/>
    </source>
</evidence>
<dbReference type="Pfam" id="PF16197">
    <property type="entry name" value="KAsynt_C_assoc"/>
    <property type="match status" value="1"/>
</dbReference>
<dbReference type="GO" id="GO:0031177">
    <property type="term" value="F:phosphopantetheine binding"/>
    <property type="evidence" value="ECO:0007669"/>
    <property type="project" value="InterPro"/>
</dbReference>
<evidence type="ECO:0000313" key="54">
    <source>
        <dbReference type="RefSeq" id="XP_015515781.2"/>
    </source>
</evidence>
<dbReference type="SUPFAM" id="SSF47336">
    <property type="entry name" value="ACP-like"/>
    <property type="match status" value="1"/>
</dbReference>
<organism evidence="54">
    <name type="scientific">Neodiprion lecontei</name>
    <name type="common">Redheaded pine sawfly</name>
    <dbReference type="NCBI Taxonomy" id="441921"/>
    <lineage>
        <taxon>Eukaryota</taxon>
        <taxon>Metazoa</taxon>
        <taxon>Ecdysozoa</taxon>
        <taxon>Arthropoda</taxon>
        <taxon>Hexapoda</taxon>
        <taxon>Insecta</taxon>
        <taxon>Pterygota</taxon>
        <taxon>Neoptera</taxon>
        <taxon>Endopterygota</taxon>
        <taxon>Hymenoptera</taxon>
        <taxon>Tenthredinoidea</taxon>
        <taxon>Diprionidae</taxon>
        <taxon>Diprioninae</taxon>
        <taxon>Neodiprion</taxon>
    </lineage>
</organism>
<comment type="catalytic activity">
    <reaction evidence="41">
        <text>decanoyl-[ACP] + malonyl-[ACP] + H(+) = 3-oxododecanoyl-[ACP] + holo-[ACP] + CO2</text>
        <dbReference type="Rhea" id="RHEA:41868"/>
        <dbReference type="Rhea" id="RHEA-COMP:9623"/>
        <dbReference type="Rhea" id="RHEA-COMP:9640"/>
        <dbReference type="Rhea" id="RHEA-COMP:9641"/>
        <dbReference type="Rhea" id="RHEA-COMP:9685"/>
        <dbReference type="ChEBI" id="CHEBI:15378"/>
        <dbReference type="ChEBI" id="CHEBI:16526"/>
        <dbReference type="ChEBI" id="CHEBI:64479"/>
        <dbReference type="ChEBI" id="CHEBI:78449"/>
        <dbReference type="ChEBI" id="CHEBI:78468"/>
        <dbReference type="ChEBI" id="CHEBI:78469"/>
    </reaction>
    <physiologicalReaction direction="left-to-right" evidence="41">
        <dbReference type="Rhea" id="RHEA:41869"/>
    </physiologicalReaction>
</comment>
<evidence type="ECO:0000256" key="26">
    <source>
        <dbReference type="ARBA" id="ARBA00047810"/>
    </source>
</evidence>
<keyword evidence="53" id="KW-1185">Reference proteome</keyword>
<evidence type="ECO:0000256" key="49">
    <source>
        <dbReference type="PROSITE-ProRule" id="PRU01363"/>
    </source>
</evidence>
<evidence type="ECO:0000259" key="51">
    <source>
        <dbReference type="PROSITE" id="PS52004"/>
    </source>
</evidence>
<dbReference type="PROSITE" id="PS52004">
    <property type="entry name" value="KS3_2"/>
    <property type="match status" value="1"/>
</dbReference>
<comment type="catalytic activity">
    <reaction evidence="31">
        <text>(2E)-dodecenoyl-[ACP] + NADPH + H(+) = dodecanoyl-[ACP] + NADP(+)</text>
        <dbReference type="Rhea" id="RHEA:41880"/>
        <dbReference type="Rhea" id="RHEA-COMP:9643"/>
        <dbReference type="Rhea" id="RHEA-COMP:9644"/>
        <dbReference type="ChEBI" id="CHEBI:15378"/>
        <dbReference type="ChEBI" id="CHEBI:57783"/>
        <dbReference type="ChEBI" id="CHEBI:58349"/>
        <dbReference type="ChEBI" id="CHEBI:65264"/>
        <dbReference type="ChEBI" id="CHEBI:78472"/>
    </reaction>
    <physiologicalReaction direction="left-to-right" evidence="31">
        <dbReference type="Rhea" id="RHEA:41881"/>
    </physiologicalReaction>
</comment>
<dbReference type="InterPro" id="IPR018201">
    <property type="entry name" value="Ketoacyl_synth_AS"/>
</dbReference>
<dbReference type="CDD" id="cd05195">
    <property type="entry name" value="enoyl_red"/>
    <property type="match status" value="1"/>
</dbReference>
<dbReference type="InterPro" id="IPR020843">
    <property type="entry name" value="ER"/>
</dbReference>
<comment type="catalytic activity">
    <reaction evidence="10">
        <text>(3R)-hydroxydodecanoyl-[ACP] = (2E)-dodecenoyl-[ACP] + H2O</text>
        <dbReference type="Rhea" id="RHEA:41876"/>
        <dbReference type="Rhea" id="RHEA-COMP:9642"/>
        <dbReference type="Rhea" id="RHEA-COMP:9643"/>
        <dbReference type="ChEBI" id="CHEBI:15377"/>
        <dbReference type="ChEBI" id="CHEBI:78470"/>
        <dbReference type="ChEBI" id="CHEBI:78472"/>
    </reaction>
    <physiologicalReaction direction="left-to-right" evidence="10">
        <dbReference type="Rhea" id="RHEA:41877"/>
    </physiologicalReaction>
</comment>
<evidence type="ECO:0000259" key="52">
    <source>
        <dbReference type="PROSITE" id="PS52019"/>
    </source>
</evidence>
<evidence type="ECO:0000256" key="3">
    <source>
        <dbReference type="ARBA" id="ARBA00022553"/>
    </source>
</evidence>
<evidence type="ECO:0000259" key="50">
    <source>
        <dbReference type="PROSITE" id="PS50075"/>
    </source>
</evidence>
<evidence type="ECO:0000256" key="36">
    <source>
        <dbReference type="ARBA" id="ARBA00048650"/>
    </source>
</evidence>
<evidence type="ECO:0000256" key="1">
    <source>
        <dbReference type="ARBA" id="ARBA00005189"/>
    </source>
</evidence>
<reference evidence="54" key="1">
    <citation type="submission" date="2025-08" db="UniProtKB">
        <authorList>
            <consortium name="RefSeq"/>
        </authorList>
    </citation>
    <scope>IDENTIFICATION</scope>
    <source>
        <tissue evidence="54">Thorax and Abdomen</tissue>
    </source>
</reference>
<dbReference type="GO" id="GO:0004312">
    <property type="term" value="F:fatty acid synthase activity"/>
    <property type="evidence" value="ECO:0007669"/>
    <property type="project" value="TreeGrafter"/>
</dbReference>
<evidence type="ECO:0000256" key="41">
    <source>
        <dbReference type="ARBA" id="ARBA00049109"/>
    </source>
</evidence>
<dbReference type="InterPro" id="IPR001227">
    <property type="entry name" value="Ac_transferase_dom_sf"/>
</dbReference>
<dbReference type="GO" id="GO:0004313">
    <property type="term" value="F:[acyl-carrier-protein] S-acetyltransferase activity"/>
    <property type="evidence" value="ECO:0007669"/>
    <property type="project" value="UniProtKB-EC"/>
</dbReference>
<evidence type="ECO:0000256" key="27">
    <source>
        <dbReference type="ARBA" id="ARBA00047897"/>
    </source>
</evidence>
<dbReference type="InterPro" id="IPR016035">
    <property type="entry name" value="Acyl_Trfase/lysoPLipase"/>
</dbReference>
<evidence type="ECO:0000256" key="12">
    <source>
        <dbReference type="ARBA" id="ARBA00023388"/>
    </source>
</evidence>